<feature type="region of interest" description="Disordered" evidence="1">
    <location>
        <begin position="272"/>
        <end position="316"/>
    </location>
</feature>
<sequence length="358" mass="33601">MHRIAPGRTGVARRAAVLLSATATATATASVAAGAALAGGAALTAAAPAAAAGHTTGSGGAGTAHAVVLRTGLEVSLIDGAARVPLTAVLNEVAVAAGDGERTAAEKALDVTVEGVGRGGPVALLRAGAADARATADAAGTRAEVELADARVRLPGLPLLPVVAASAVAAEADCPADGAPSADVRVAGPVTVLGKRVTLDAEGPTEVSVPGVGDVRLELSRQTAEEDSAAAAALELTVSVDPLDLNVAAVTGTVVLAEADCTGPAAVPAAGARAEAAEPGSGPVPQGADESGVAVRGGTDDAGPDAGPGTGPDLAATGGGSGTTYLGIGALLLLGAGAGLVLARRRSGTGNGSGTGAG</sequence>
<feature type="compositionally biased region" description="Low complexity" evidence="1">
    <location>
        <begin position="304"/>
        <end position="316"/>
    </location>
</feature>
<keyword evidence="2" id="KW-0472">Membrane</keyword>
<evidence type="ECO:0000313" key="5">
    <source>
        <dbReference type="Proteomes" id="UP000199207"/>
    </source>
</evidence>
<dbReference type="OrthoDB" id="3853778at2"/>
<dbReference type="STRING" id="910347.SAMN05421773_10685"/>
<evidence type="ECO:0000313" key="4">
    <source>
        <dbReference type="EMBL" id="SFC79908.1"/>
    </source>
</evidence>
<proteinExistence type="predicted"/>
<dbReference type="Proteomes" id="UP000199207">
    <property type="component" value="Unassembled WGS sequence"/>
</dbReference>
<dbReference type="NCBIfam" id="NF041527">
    <property type="entry name" value="SCO1860_LAETG"/>
    <property type="match status" value="1"/>
</dbReference>
<dbReference type="InterPro" id="IPR048202">
    <property type="entry name" value="SCO1860-like"/>
</dbReference>
<dbReference type="NCBIfam" id="TIGR01167">
    <property type="entry name" value="LPXTG_anchor"/>
    <property type="match status" value="1"/>
</dbReference>
<keyword evidence="2" id="KW-1133">Transmembrane helix</keyword>
<organism evidence="4 5">
    <name type="scientific">Streptomyces aidingensis</name>
    <dbReference type="NCBI Taxonomy" id="910347"/>
    <lineage>
        <taxon>Bacteria</taxon>
        <taxon>Bacillati</taxon>
        <taxon>Actinomycetota</taxon>
        <taxon>Actinomycetes</taxon>
        <taxon>Kitasatosporales</taxon>
        <taxon>Streptomycetaceae</taxon>
        <taxon>Streptomyces</taxon>
    </lineage>
</organism>
<protein>
    <submittedName>
        <fullName evidence="4">LPXTG-motif cell wall anchor domain-containing protein</fullName>
    </submittedName>
</protein>
<accession>A0A1I1M9N8</accession>
<feature type="chain" id="PRO_5039054311" evidence="3">
    <location>
        <begin position="30"/>
        <end position="358"/>
    </location>
</feature>
<reference evidence="4 5" key="1">
    <citation type="submission" date="2016-10" db="EMBL/GenBank/DDBJ databases">
        <authorList>
            <person name="de Groot N.N."/>
        </authorList>
    </citation>
    <scope>NUCLEOTIDE SEQUENCE [LARGE SCALE GENOMIC DNA]</scope>
    <source>
        <strain evidence="4 5">CGMCC 4.5739</strain>
    </source>
</reference>
<dbReference type="EMBL" id="FOLM01000006">
    <property type="protein sequence ID" value="SFC79908.1"/>
    <property type="molecule type" value="Genomic_DNA"/>
</dbReference>
<gene>
    <name evidence="4" type="ORF">SAMN05421773_10685</name>
</gene>
<dbReference type="AlphaFoldDB" id="A0A1I1M9N8"/>
<keyword evidence="2" id="KW-0812">Transmembrane</keyword>
<feature type="signal peptide" evidence="3">
    <location>
        <begin position="1"/>
        <end position="29"/>
    </location>
</feature>
<evidence type="ECO:0000256" key="2">
    <source>
        <dbReference type="SAM" id="Phobius"/>
    </source>
</evidence>
<keyword evidence="3" id="KW-0732">Signal</keyword>
<evidence type="ECO:0000256" key="1">
    <source>
        <dbReference type="SAM" id="MobiDB-lite"/>
    </source>
</evidence>
<feature type="transmembrane region" description="Helical" evidence="2">
    <location>
        <begin position="325"/>
        <end position="343"/>
    </location>
</feature>
<name>A0A1I1M9N8_9ACTN</name>
<dbReference type="RefSeq" id="WP_093838976.1">
    <property type="nucleotide sequence ID" value="NZ_FOLM01000006.1"/>
</dbReference>
<feature type="compositionally biased region" description="Low complexity" evidence="1">
    <location>
        <begin position="272"/>
        <end position="283"/>
    </location>
</feature>
<keyword evidence="5" id="KW-1185">Reference proteome</keyword>
<evidence type="ECO:0000256" key="3">
    <source>
        <dbReference type="SAM" id="SignalP"/>
    </source>
</evidence>